<comment type="caution">
    <text evidence="2">The sequence shown here is derived from an EMBL/GenBank/DDBJ whole genome shotgun (WGS) entry which is preliminary data.</text>
</comment>
<organism evidence="2 3">
    <name type="scientific">Coprobacter fastidiosus NSB1 = JCM 33896</name>
    <dbReference type="NCBI Taxonomy" id="1349822"/>
    <lineage>
        <taxon>Bacteria</taxon>
        <taxon>Pseudomonadati</taxon>
        <taxon>Bacteroidota</taxon>
        <taxon>Bacteroidia</taxon>
        <taxon>Bacteroidales</taxon>
        <taxon>Barnesiellaceae</taxon>
        <taxon>Coprobacter</taxon>
    </lineage>
</organism>
<gene>
    <name evidence="2" type="ORF">BC742_1676</name>
</gene>
<feature type="domain" description="Smr" evidence="1">
    <location>
        <begin position="286"/>
        <end position="350"/>
    </location>
</feature>
<evidence type="ECO:0000313" key="3">
    <source>
        <dbReference type="Proteomes" id="UP000269493"/>
    </source>
</evidence>
<dbReference type="OrthoDB" id="1524810at2"/>
<dbReference type="InterPro" id="IPR002625">
    <property type="entry name" value="Smr_dom"/>
</dbReference>
<reference evidence="2 3" key="1">
    <citation type="submission" date="2018-10" db="EMBL/GenBank/DDBJ databases">
        <title>Genomic Encyclopedia of Archaeal and Bacterial Type Strains, Phase II (KMG-II): from individual species to whole genera.</title>
        <authorList>
            <person name="Goeker M."/>
        </authorList>
    </citation>
    <scope>NUCLEOTIDE SEQUENCE [LARGE SCALE GENOMIC DNA]</scope>
    <source>
        <strain evidence="2 3">NSB1</strain>
    </source>
</reference>
<dbReference type="AlphaFoldDB" id="A0A495VSF7"/>
<dbReference type="EMBL" id="RBXN01000005">
    <property type="protein sequence ID" value="RKT51403.1"/>
    <property type="molecule type" value="Genomic_DNA"/>
</dbReference>
<dbReference type="InterPro" id="IPR036063">
    <property type="entry name" value="Smr_dom_sf"/>
</dbReference>
<proteinExistence type="predicted"/>
<dbReference type="GeneID" id="92929449"/>
<dbReference type="Pfam" id="PF09640">
    <property type="entry name" value="DUF2027"/>
    <property type="match status" value="1"/>
</dbReference>
<keyword evidence="3" id="KW-1185">Reference proteome</keyword>
<evidence type="ECO:0000259" key="1">
    <source>
        <dbReference type="PROSITE" id="PS50828"/>
    </source>
</evidence>
<protein>
    <submittedName>
        <fullName evidence="2">Smr domain-containing protein</fullName>
    </submittedName>
</protein>
<dbReference type="Gene3D" id="2.60.40.1600">
    <property type="entry name" value="Smr-associated-like"/>
    <property type="match status" value="1"/>
</dbReference>
<dbReference type="RefSeq" id="WP_022600780.1">
    <property type="nucleotide sequence ID" value="NZ_KI440787.1"/>
</dbReference>
<evidence type="ECO:0000313" key="2">
    <source>
        <dbReference type="EMBL" id="RKT51403.1"/>
    </source>
</evidence>
<dbReference type="SUPFAM" id="SSF158949">
    <property type="entry name" value="Smr-associated domain-like"/>
    <property type="match status" value="1"/>
</dbReference>
<dbReference type="InterPro" id="IPR036781">
    <property type="entry name" value="Smr_assoc-like_sf"/>
</dbReference>
<dbReference type="Pfam" id="PF01713">
    <property type="entry name" value="Smr"/>
    <property type="match status" value="1"/>
</dbReference>
<dbReference type="InterPro" id="IPR018598">
    <property type="entry name" value="DUF2027"/>
</dbReference>
<sequence>MVKVGDRVRFLNSVGGGIVKKINKDIALVEEEDGFETPVLLRECVVIEAGKKYSDPVPEKRTDSPQISRNIIQEEEEELPLLETPEGERLNILLAFVPEERKNLQITRFDAYLINDSNYFLDFTYSCKTDAGWLVRYHGSIEPNIKLHLETFGKEILNDLERICIQAIAYKKEKAFKQKNPISVEHRVDTVKFYKLHSFRENDYFDEDALIFPIVRNDIPERSFIIDPAEIEIAIKQKKDSEKPERQAIKKKHRPINEPLEIDLHINELLDTTAGMSNSDILQYQLQKVREILNEHKNEKGRKIIFIHGKGDGVLRNALITELKTKYKTFYYQDASFREYGYGATQVTIR</sequence>
<dbReference type="Gene3D" id="3.30.1370.110">
    <property type="match status" value="1"/>
</dbReference>
<accession>A0A495VSF7</accession>
<dbReference type="PROSITE" id="PS50828">
    <property type="entry name" value="SMR"/>
    <property type="match status" value="1"/>
</dbReference>
<dbReference type="Proteomes" id="UP000269493">
    <property type="component" value="Unassembled WGS sequence"/>
</dbReference>
<name>A0A495VSF7_9BACT</name>